<evidence type="ECO:0000313" key="2">
    <source>
        <dbReference type="Proteomes" id="UP001631969"/>
    </source>
</evidence>
<evidence type="ECO:0000313" key="1">
    <source>
        <dbReference type="EMBL" id="MFM9328602.1"/>
    </source>
</evidence>
<dbReference type="Proteomes" id="UP001631969">
    <property type="component" value="Unassembled WGS sequence"/>
</dbReference>
<gene>
    <name evidence="1" type="ORF">ACI1P1_09910</name>
</gene>
<proteinExistence type="predicted"/>
<keyword evidence="2" id="KW-1185">Reference proteome</keyword>
<reference evidence="1" key="1">
    <citation type="submission" date="2024-12" db="EMBL/GenBank/DDBJ databases">
        <authorList>
            <person name="Wu N."/>
        </authorList>
    </citation>
    <scope>NUCLEOTIDE SEQUENCE</scope>
    <source>
        <strain evidence="1">P15</strain>
    </source>
</reference>
<organism evidence="1 2">
    <name type="scientific">Paenibacillus mesotrionivorans</name>
    <dbReference type="NCBI Taxonomy" id="3160968"/>
    <lineage>
        <taxon>Bacteria</taxon>
        <taxon>Bacillati</taxon>
        <taxon>Bacillota</taxon>
        <taxon>Bacilli</taxon>
        <taxon>Bacillales</taxon>
        <taxon>Paenibacillaceae</taxon>
        <taxon>Paenibacillus</taxon>
    </lineage>
</organism>
<comment type="caution">
    <text evidence="1">The sequence shown here is derived from an EMBL/GenBank/DDBJ whole genome shotgun (WGS) entry which is preliminary data.</text>
</comment>
<accession>A0ACC7P2R8</accession>
<sequence>MGCLVFIISFIGLFLVYSVIGGVVGQYIVEQNHITGVDTKNIFMPVFLYYVPLATFLSSMIIAVVFSIKRQQRKEAED</sequence>
<dbReference type="EMBL" id="JBJURJ010000005">
    <property type="protein sequence ID" value="MFM9328602.1"/>
    <property type="molecule type" value="Genomic_DNA"/>
</dbReference>
<name>A0ACC7P2R8_9BACL</name>
<protein>
    <submittedName>
        <fullName evidence="1">Uncharacterized protein</fullName>
    </submittedName>
</protein>